<evidence type="ECO:0000256" key="2">
    <source>
        <dbReference type="SAM" id="Phobius"/>
    </source>
</evidence>
<dbReference type="OrthoDB" id="96706at2157"/>
<evidence type="ECO:0000256" key="1">
    <source>
        <dbReference type="SAM" id="MobiDB-lite"/>
    </source>
</evidence>
<gene>
    <name evidence="4" type="ORF">A7C91_02670</name>
</gene>
<evidence type="ECO:0000313" key="5">
    <source>
        <dbReference type="Proteomes" id="UP000076969"/>
    </source>
</evidence>
<dbReference type="InterPro" id="IPR008553">
    <property type="entry name" value="DUF835"/>
</dbReference>
<feature type="domain" description="DUF835" evidence="3">
    <location>
        <begin position="118"/>
        <end position="251"/>
    </location>
</feature>
<dbReference type="AlphaFoldDB" id="A0A172WFU1"/>
<feature type="region of interest" description="Disordered" evidence="1">
    <location>
        <begin position="283"/>
        <end position="312"/>
    </location>
</feature>
<feature type="transmembrane region" description="Helical" evidence="2">
    <location>
        <begin position="43"/>
        <end position="64"/>
    </location>
</feature>
<sequence>MEVNPLPLTVGLLLLLVTAYGILRARRYYGLADSPTRRFITGLEVALVLFGFAGGTTMILMAFLGEGLFLLVELVLITGFLFLVALSIRYLEEETQGIYGKKLTGETGIKKSDVFLVETTEEAKLLLKALERENVPIFVISRRPKDDWTHKFGINPEKFLWLSGVPHKHAVNPSSLHILREESVKFMRNHDRSAIYIDGIEYLMFYVEFNAIAKFLFTLRDYALVNGAYMIVLASPSILDKKQFTILAKEFKKPDIEEVEEILSSKAFFGSITREDMDKLIGKTKVKSRKSEEQTGEGNASDSDSKEGSRSG</sequence>
<dbReference type="EMBL" id="CP015520">
    <property type="protein sequence ID" value="ANF22206.1"/>
    <property type="molecule type" value="Genomic_DNA"/>
</dbReference>
<protein>
    <recommendedName>
        <fullName evidence="3">DUF835 domain-containing protein</fullName>
    </recommendedName>
</protein>
<reference evidence="5" key="1">
    <citation type="journal article" date="2016" name="Syst. Appl. Microbiol.">
        <title>Thermococcus piezophilus sp. nov., a novel hyperthermophilic and piezophilic archaeon with a broad pressure range for growth, isolated from a deepest hydrothermal vent at the Mid-Cayman Rise.</title>
        <authorList>
            <person name="Dalmasso C."/>
            <person name="Oger P."/>
            <person name="Selva G."/>
            <person name="Courtine D."/>
            <person name="L'Haridon S."/>
            <person name="Garlaschelli A."/>
            <person name="Roussel E."/>
            <person name="Miyazaki J."/>
            <person name="Reveillaud J."/>
            <person name="Jebbar M."/>
            <person name="Takai K."/>
            <person name="Maignien L."/>
            <person name="Alain K."/>
        </authorList>
    </citation>
    <scope>NUCLEOTIDE SEQUENCE [LARGE SCALE GENOMIC DNA]</scope>
    <source>
        <strain evidence="5">CDGS</strain>
    </source>
</reference>
<name>A0A172WFU1_9EURY</name>
<feature type="transmembrane region" description="Helical" evidence="2">
    <location>
        <begin position="6"/>
        <end position="23"/>
    </location>
</feature>
<feature type="transmembrane region" description="Helical" evidence="2">
    <location>
        <begin position="70"/>
        <end position="91"/>
    </location>
</feature>
<keyword evidence="2" id="KW-0812">Transmembrane</keyword>
<keyword evidence="2" id="KW-1133">Transmembrane helix</keyword>
<accession>A0A172WFU1</accession>
<feature type="compositionally biased region" description="Basic and acidic residues" evidence="1">
    <location>
        <begin position="303"/>
        <end position="312"/>
    </location>
</feature>
<dbReference type="RefSeq" id="WP_068664673.1">
    <property type="nucleotide sequence ID" value="NZ_CP015520.1"/>
</dbReference>
<evidence type="ECO:0000259" key="3">
    <source>
        <dbReference type="Pfam" id="PF05763"/>
    </source>
</evidence>
<organism evidence="4 5">
    <name type="scientific">Thermococcus piezophilus</name>
    <dbReference type="NCBI Taxonomy" id="1712654"/>
    <lineage>
        <taxon>Archaea</taxon>
        <taxon>Methanobacteriati</taxon>
        <taxon>Methanobacteriota</taxon>
        <taxon>Thermococci</taxon>
        <taxon>Thermococcales</taxon>
        <taxon>Thermococcaceae</taxon>
        <taxon>Thermococcus</taxon>
    </lineage>
</organism>
<proteinExistence type="predicted"/>
<dbReference type="GeneID" id="28495062"/>
<dbReference type="Proteomes" id="UP000076969">
    <property type="component" value="Chromosome"/>
</dbReference>
<dbReference type="STRING" id="1712654.A7C91_02670"/>
<dbReference type="Pfam" id="PF05763">
    <property type="entry name" value="DUF835"/>
    <property type="match status" value="1"/>
</dbReference>
<keyword evidence="2" id="KW-0472">Membrane</keyword>
<keyword evidence="5" id="KW-1185">Reference proteome</keyword>
<evidence type="ECO:0000313" key="4">
    <source>
        <dbReference type="EMBL" id="ANF22206.1"/>
    </source>
</evidence>
<dbReference type="KEGG" id="tpie:A7C91_02670"/>